<gene>
    <name evidence="3" type="ORF">BD324DRAFT_622664</name>
</gene>
<dbReference type="OrthoDB" id="9626941at2759"/>
<dbReference type="AlphaFoldDB" id="A0A1Y1UHS7"/>
<dbReference type="RefSeq" id="XP_021871610.1">
    <property type="nucleotide sequence ID" value="XM_022015497.1"/>
</dbReference>
<comment type="caution">
    <text evidence="3">The sequence shown here is derived from an EMBL/GenBank/DDBJ whole genome shotgun (WGS) entry which is preliminary data.</text>
</comment>
<organism evidence="3 4">
    <name type="scientific">Kockovaella imperatae</name>
    <dbReference type="NCBI Taxonomy" id="4999"/>
    <lineage>
        <taxon>Eukaryota</taxon>
        <taxon>Fungi</taxon>
        <taxon>Dikarya</taxon>
        <taxon>Basidiomycota</taxon>
        <taxon>Agaricomycotina</taxon>
        <taxon>Tremellomycetes</taxon>
        <taxon>Tremellales</taxon>
        <taxon>Cuniculitremaceae</taxon>
        <taxon>Kockovaella</taxon>
    </lineage>
</organism>
<dbReference type="Proteomes" id="UP000193218">
    <property type="component" value="Unassembled WGS sequence"/>
</dbReference>
<protein>
    <submittedName>
        <fullName evidence="3">Uncharacterized protein</fullName>
    </submittedName>
</protein>
<reference evidence="3 4" key="1">
    <citation type="submission" date="2017-03" db="EMBL/GenBank/DDBJ databases">
        <title>Widespread Adenine N6-methylation of Active Genes in Fungi.</title>
        <authorList>
            <consortium name="DOE Joint Genome Institute"/>
            <person name="Mondo S.J."/>
            <person name="Dannebaum R.O."/>
            <person name="Kuo R.C."/>
            <person name="Louie K.B."/>
            <person name="Bewick A.J."/>
            <person name="Labutti K."/>
            <person name="Haridas S."/>
            <person name="Kuo A."/>
            <person name="Salamov A."/>
            <person name="Ahrendt S.R."/>
            <person name="Lau R."/>
            <person name="Bowen B.P."/>
            <person name="Lipzen A."/>
            <person name="Sullivan W."/>
            <person name="Andreopoulos W.B."/>
            <person name="Clum A."/>
            <person name="Lindquist E."/>
            <person name="Daum C."/>
            <person name="Northen T.R."/>
            <person name="Ramamoorthy G."/>
            <person name="Schmitz R.J."/>
            <person name="Gryganskyi A."/>
            <person name="Culley D."/>
            <person name="Magnuson J."/>
            <person name="James T.Y."/>
            <person name="O'Malley M.A."/>
            <person name="Stajich J.E."/>
            <person name="Spatafora J.W."/>
            <person name="Visel A."/>
            <person name="Grigoriev I.V."/>
        </authorList>
    </citation>
    <scope>NUCLEOTIDE SEQUENCE [LARGE SCALE GENOMIC DNA]</scope>
    <source>
        <strain evidence="3 4">NRRL Y-17943</strain>
    </source>
</reference>
<dbReference type="GO" id="GO:0070072">
    <property type="term" value="P:vacuolar proton-transporting V-type ATPase complex assembly"/>
    <property type="evidence" value="ECO:0007669"/>
    <property type="project" value="InterPro"/>
</dbReference>
<proteinExistence type="predicted"/>
<evidence type="ECO:0000313" key="4">
    <source>
        <dbReference type="Proteomes" id="UP000193218"/>
    </source>
</evidence>
<keyword evidence="4" id="KW-1185">Reference proteome</keyword>
<dbReference type="EMBL" id="NBSH01000005">
    <property type="protein sequence ID" value="ORX37623.1"/>
    <property type="molecule type" value="Genomic_DNA"/>
</dbReference>
<name>A0A1Y1UHS7_9TREE</name>
<feature type="region of interest" description="Disordered" evidence="1">
    <location>
        <begin position="52"/>
        <end position="75"/>
    </location>
</feature>
<sequence length="75" mass="8508">MNICFFLLLVILFALAVLTSWNKHVLLLLGVTSLFWFSMLWFIAEISKVQTRPDNMPPVDVDPPTSAAAESKKDR</sequence>
<dbReference type="InParanoid" id="A0A1Y1UHS7"/>
<dbReference type="GeneID" id="33557306"/>
<evidence type="ECO:0000313" key="3">
    <source>
        <dbReference type="EMBL" id="ORX37623.1"/>
    </source>
</evidence>
<accession>A0A1Y1UHS7</accession>
<evidence type="ECO:0000256" key="2">
    <source>
        <dbReference type="SAM" id="Phobius"/>
    </source>
</evidence>
<keyword evidence="2" id="KW-1133">Transmembrane helix</keyword>
<keyword evidence="2" id="KW-0812">Transmembrane</keyword>
<dbReference type="Pfam" id="PF08636">
    <property type="entry name" value="Pkr1"/>
    <property type="match status" value="1"/>
</dbReference>
<keyword evidence="2" id="KW-0472">Membrane</keyword>
<dbReference type="InterPro" id="IPR013945">
    <property type="entry name" value="Pkr1"/>
</dbReference>
<feature type="transmembrane region" description="Helical" evidence="2">
    <location>
        <begin position="26"/>
        <end position="44"/>
    </location>
</feature>
<evidence type="ECO:0000256" key="1">
    <source>
        <dbReference type="SAM" id="MobiDB-lite"/>
    </source>
</evidence>